<dbReference type="OrthoDB" id="3209715at2"/>
<protein>
    <recommendedName>
        <fullName evidence="3">Transcriptional regulator, AbiEi antitoxin, Type IV TA system</fullName>
    </recommendedName>
</protein>
<evidence type="ECO:0000313" key="2">
    <source>
        <dbReference type="Proteomes" id="UP000292564"/>
    </source>
</evidence>
<sequence>MRDVDGCVRGNGGGGGPRRDADLLEWIGFEQCGVLTVAQAVAAAGRGVVRGHLRLGRWRRICRGVLLTENGRLGWDQQLWVAVLAAGPGALLGGVTAATLGGVRGLRAGPVDVLIPAHRTVTRRLTGLPLDMPGVRVHRSTLLTPGTRLGRPPRTTVARAVVDAASWARTDDEARVVLAAACQQRRVLPSQLHEVVAAHPRSPRRALIRATISDLDGGAQALSELDFVALCRRYGLPSPDLQQHRTDARGRHRYLDAYWRQWRLHVEVDGAHHMDVRHWAADMLRQNEVWISGDRILRFPSWLLRGRPDEVAAQIRAALTAAGWREPPS</sequence>
<proteinExistence type="predicted"/>
<accession>A0A4Q7ZGG0</accession>
<evidence type="ECO:0000313" key="1">
    <source>
        <dbReference type="EMBL" id="RZU49263.1"/>
    </source>
</evidence>
<reference evidence="1 2" key="1">
    <citation type="submission" date="2019-02" db="EMBL/GenBank/DDBJ databases">
        <title>Sequencing the genomes of 1000 actinobacteria strains.</title>
        <authorList>
            <person name="Klenk H.-P."/>
        </authorList>
    </citation>
    <scope>NUCLEOTIDE SEQUENCE [LARGE SCALE GENOMIC DNA]</scope>
    <source>
        <strain evidence="1 2">DSM 45162</strain>
    </source>
</reference>
<evidence type="ECO:0008006" key="3">
    <source>
        <dbReference type="Google" id="ProtNLM"/>
    </source>
</evidence>
<dbReference type="EMBL" id="SHKY01000001">
    <property type="protein sequence ID" value="RZU49263.1"/>
    <property type="molecule type" value="Genomic_DNA"/>
</dbReference>
<keyword evidence="2" id="KW-1185">Reference proteome</keyword>
<dbReference type="AlphaFoldDB" id="A0A4Q7ZGG0"/>
<organism evidence="1 2">
    <name type="scientific">Krasilnikovia cinnamomea</name>
    <dbReference type="NCBI Taxonomy" id="349313"/>
    <lineage>
        <taxon>Bacteria</taxon>
        <taxon>Bacillati</taxon>
        <taxon>Actinomycetota</taxon>
        <taxon>Actinomycetes</taxon>
        <taxon>Micromonosporales</taxon>
        <taxon>Micromonosporaceae</taxon>
        <taxon>Krasilnikovia</taxon>
    </lineage>
</organism>
<comment type="caution">
    <text evidence="1">The sequence shown here is derived from an EMBL/GenBank/DDBJ whole genome shotgun (WGS) entry which is preliminary data.</text>
</comment>
<name>A0A4Q7ZGG0_9ACTN</name>
<dbReference type="Proteomes" id="UP000292564">
    <property type="component" value="Unassembled WGS sequence"/>
</dbReference>
<gene>
    <name evidence="1" type="ORF">EV385_1005</name>
</gene>